<evidence type="ECO:0000256" key="8">
    <source>
        <dbReference type="SAM" id="Phobius"/>
    </source>
</evidence>
<feature type="transmembrane region" description="Helical" evidence="8">
    <location>
        <begin position="41"/>
        <end position="61"/>
    </location>
</feature>
<dbReference type="PANTHER" id="PTHR34975">
    <property type="entry name" value="SPORE GERMINATION PROTEIN A2"/>
    <property type="match status" value="1"/>
</dbReference>
<dbReference type="Gene3D" id="1.20.1740.10">
    <property type="entry name" value="Amino acid/polyamine transporter I"/>
    <property type="match status" value="1"/>
</dbReference>
<evidence type="ECO:0000313" key="10">
    <source>
        <dbReference type="Proteomes" id="UP001178888"/>
    </source>
</evidence>
<evidence type="ECO:0000256" key="6">
    <source>
        <dbReference type="ARBA" id="ARBA00022989"/>
    </source>
</evidence>
<evidence type="ECO:0000256" key="2">
    <source>
        <dbReference type="ARBA" id="ARBA00007998"/>
    </source>
</evidence>
<evidence type="ECO:0000256" key="4">
    <source>
        <dbReference type="ARBA" id="ARBA00022544"/>
    </source>
</evidence>
<protein>
    <submittedName>
        <fullName evidence="9">Endospore germination permease</fullName>
    </submittedName>
</protein>
<dbReference type="RefSeq" id="WP_308914629.1">
    <property type="nucleotide sequence ID" value="NZ_JAVGVR010000002.1"/>
</dbReference>
<dbReference type="EMBL" id="JAVGVR010000002">
    <property type="protein sequence ID" value="MDQ6601008.1"/>
    <property type="molecule type" value="Genomic_DNA"/>
</dbReference>
<reference evidence="9" key="1">
    <citation type="submission" date="2023-08" db="EMBL/GenBank/DDBJ databases">
        <title>Nitrogen cycling bacteria in agricultural field soils.</title>
        <authorList>
            <person name="Jang J."/>
        </authorList>
    </citation>
    <scope>NUCLEOTIDE SEQUENCE</scope>
    <source>
        <strain evidence="9">PS3-36</strain>
    </source>
</reference>
<evidence type="ECO:0000256" key="5">
    <source>
        <dbReference type="ARBA" id="ARBA00022692"/>
    </source>
</evidence>
<keyword evidence="4" id="KW-0309">Germination</keyword>
<feature type="transmembrane region" description="Helical" evidence="8">
    <location>
        <begin position="305"/>
        <end position="325"/>
    </location>
</feature>
<feature type="transmembrane region" description="Helical" evidence="8">
    <location>
        <begin position="187"/>
        <end position="207"/>
    </location>
</feature>
<evidence type="ECO:0000256" key="3">
    <source>
        <dbReference type="ARBA" id="ARBA00022448"/>
    </source>
</evidence>
<feature type="transmembrane region" description="Helical" evidence="8">
    <location>
        <begin position="146"/>
        <end position="167"/>
    </location>
</feature>
<gene>
    <name evidence="9" type="ORF">RCG21_33005</name>
</gene>
<dbReference type="Proteomes" id="UP001178888">
    <property type="component" value="Unassembled WGS sequence"/>
</dbReference>
<keyword evidence="6 8" id="KW-1133">Transmembrane helix</keyword>
<dbReference type="GO" id="GO:0016020">
    <property type="term" value="C:membrane"/>
    <property type="evidence" value="ECO:0007669"/>
    <property type="project" value="UniProtKB-SubCell"/>
</dbReference>
<keyword evidence="5 8" id="KW-0812">Transmembrane</keyword>
<organism evidence="9 10">
    <name type="scientific">Bacillus salipaludis</name>
    <dbReference type="NCBI Taxonomy" id="2547811"/>
    <lineage>
        <taxon>Bacteria</taxon>
        <taxon>Bacillati</taxon>
        <taxon>Bacillota</taxon>
        <taxon>Bacilli</taxon>
        <taxon>Bacillales</taxon>
        <taxon>Bacillaceae</taxon>
        <taxon>Bacillus</taxon>
    </lineage>
</organism>
<feature type="transmembrane region" description="Helical" evidence="8">
    <location>
        <begin position="81"/>
        <end position="102"/>
    </location>
</feature>
<accession>A0AA90TWU2</accession>
<evidence type="ECO:0000313" key="9">
    <source>
        <dbReference type="EMBL" id="MDQ6601008.1"/>
    </source>
</evidence>
<feature type="transmembrane region" description="Helical" evidence="8">
    <location>
        <begin position="269"/>
        <end position="293"/>
    </location>
</feature>
<evidence type="ECO:0000256" key="7">
    <source>
        <dbReference type="ARBA" id="ARBA00023136"/>
    </source>
</evidence>
<evidence type="ECO:0000256" key="1">
    <source>
        <dbReference type="ARBA" id="ARBA00004141"/>
    </source>
</evidence>
<comment type="caution">
    <text evidence="9">The sequence shown here is derived from an EMBL/GenBank/DDBJ whole genome shotgun (WGS) entry which is preliminary data.</text>
</comment>
<sequence>MIEKGKISALQMGIMMYPTILATAILTIPSLTAPYAKQDLWISPLWACPIGLSIVFVFFQLHKLYPEMNIIQYSECIMGRFFGKIFGFLYLFFFLQNSGLVLREYAEFIITTALPKTPIIVVIASMVLVSAFAVRGGVEVIARASLVFFPLFTFPLLIMGVLLLPDIHIQNILPIFGNGITPSLKGAFFIISWFSDLLYVSFLLPFLKDPEKGRKWGGISVLAITLTMVVTSLSSVFVLGVVTSKELYPVMNVVRYVSIGDFIEHIESIVMAVWITGVFLKFSLFYYALVLGAAQWMRLSNYKSIVLPLGFLQVIFSIWVTPSIQQLGYFFSTIGSVYVPFIESVLPLFLLFLALIQRKLKEKSPESV</sequence>
<dbReference type="PANTHER" id="PTHR34975:SF2">
    <property type="entry name" value="SPORE GERMINATION PROTEIN A2"/>
    <property type="match status" value="1"/>
</dbReference>
<comment type="similarity">
    <text evidence="2">Belongs to the amino acid-polyamine-organocation (APC) superfamily. Spore germination protein (SGP) (TC 2.A.3.9) family.</text>
</comment>
<feature type="transmembrane region" description="Helical" evidence="8">
    <location>
        <begin position="337"/>
        <end position="356"/>
    </location>
</feature>
<dbReference type="InterPro" id="IPR004761">
    <property type="entry name" value="Spore_GerAB"/>
</dbReference>
<name>A0AA90TWU2_9BACI</name>
<feature type="transmembrane region" description="Helical" evidence="8">
    <location>
        <begin position="108"/>
        <end position="134"/>
    </location>
</feature>
<dbReference type="AlphaFoldDB" id="A0AA90TWU2"/>
<dbReference type="NCBIfam" id="TIGR00912">
    <property type="entry name" value="2A0309"/>
    <property type="match status" value="1"/>
</dbReference>
<dbReference type="Pfam" id="PF03845">
    <property type="entry name" value="Spore_permease"/>
    <property type="match status" value="1"/>
</dbReference>
<feature type="transmembrane region" description="Helical" evidence="8">
    <location>
        <begin position="12"/>
        <end position="35"/>
    </location>
</feature>
<keyword evidence="3" id="KW-0813">Transport</keyword>
<dbReference type="GO" id="GO:0009847">
    <property type="term" value="P:spore germination"/>
    <property type="evidence" value="ECO:0007669"/>
    <property type="project" value="InterPro"/>
</dbReference>
<keyword evidence="7 8" id="KW-0472">Membrane</keyword>
<feature type="transmembrane region" description="Helical" evidence="8">
    <location>
        <begin position="219"/>
        <end position="242"/>
    </location>
</feature>
<comment type="subcellular location">
    <subcellularLocation>
        <location evidence="1">Membrane</location>
        <topology evidence="1">Multi-pass membrane protein</topology>
    </subcellularLocation>
</comment>
<proteinExistence type="inferred from homology"/>
<keyword evidence="10" id="KW-1185">Reference proteome</keyword>